<dbReference type="EMBL" id="PDZR01000020">
    <property type="protein sequence ID" value="PNG25075.1"/>
    <property type="molecule type" value="Genomic_DNA"/>
</dbReference>
<dbReference type="RefSeq" id="WP_102844661.1">
    <property type="nucleotide sequence ID" value="NZ_PDZR01000020.1"/>
</dbReference>
<feature type="chain" id="PRO_5014415511" description="HEAT repeat domain-containing protein" evidence="1">
    <location>
        <begin position="23"/>
        <end position="354"/>
    </location>
</feature>
<proteinExistence type="predicted"/>
<evidence type="ECO:0000256" key="1">
    <source>
        <dbReference type="SAM" id="SignalP"/>
    </source>
</evidence>
<dbReference type="SUPFAM" id="SSF48371">
    <property type="entry name" value="ARM repeat"/>
    <property type="match status" value="1"/>
</dbReference>
<protein>
    <recommendedName>
        <fullName evidence="4">HEAT repeat domain-containing protein</fullName>
    </recommendedName>
</protein>
<dbReference type="Pfam" id="PF13646">
    <property type="entry name" value="HEAT_2"/>
    <property type="match status" value="1"/>
</dbReference>
<dbReference type="OrthoDB" id="9822753at2"/>
<dbReference type="Gene3D" id="1.25.10.10">
    <property type="entry name" value="Leucine-rich Repeat Variant"/>
    <property type="match status" value="1"/>
</dbReference>
<dbReference type="InterPro" id="IPR016024">
    <property type="entry name" value="ARM-type_fold"/>
</dbReference>
<sequence length="354" mass="36959">MKTKAIASAVLAIGLATGPVHSELLPDADVPAMTEASDLIVIGRATQTQEGTAPFLLTVDATLKGASPSRQIAVAPDYAGRGSLEERQYGVFFLGRKGKGGAWSVTDPYHPALAAAPQPAQTKTTARAPAPDPLSNVAAALCDVLTAPAATLTDRVKGVQGLISAAPEDQAQYVEYAAAQALTTIPYSEAGALLKTIAASDQLPARLWAIYVLLSLDEALDDEEKIDYVRSVAPILADPGTLGFSASKLANAIEAHVDSPELIPALTVMLGSKEVAVRRAAASVLSRIAAPDAAAPLAKTALNDSDESVRFYAVRGLALLQDPTTAPTLATFDQKQSELLQQWRSWARARFGGP</sequence>
<dbReference type="Proteomes" id="UP000236286">
    <property type="component" value="Unassembled WGS sequence"/>
</dbReference>
<evidence type="ECO:0000313" key="3">
    <source>
        <dbReference type="Proteomes" id="UP000236286"/>
    </source>
</evidence>
<keyword evidence="1" id="KW-0732">Signal</keyword>
<gene>
    <name evidence="2" type="ORF">CR492_15645</name>
</gene>
<evidence type="ECO:0008006" key="4">
    <source>
        <dbReference type="Google" id="ProtNLM"/>
    </source>
</evidence>
<evidence type="ECO:0000313" key="2">
    <source>
        <dbReference type="EMBL" id="PNG25075.1"/>
    </source>
</evidence>
<accession>A0A2J7TE78</accession>
<dbReference type="AlphaFoldDB" id="A0A2J7TE78"/>
<comment type="caution">
    <text evidence="2">The sequence shown here is derived from an EMBL/GenBank/DDBJ whole genome shotgun (WGS) entry which is preliminary data.</text>
</comment>
<reference evidence="2 3" key="1">
    <citation type="submission" date="2017-10" db="EMBL/GenBank/DDBJ databases">
        <title>Genome announcement of Methylocella silvestris TVC from permafrost.</title>
        <authorList>
            <person name="Wang J."/>
            <person name="Geng K."/>
            <person name="Ul-Haque F."/>
            <person name="Crombie A.T."/>
            <person name="Street L.E."/>
            <person name="Wookey P.A."/>
            <person name="Murrell J.C."/>
            <person name="Pratscher J."/>
        </authorList>
    </citation>
    <scope>NUCLEOTIDE SEQUENCE [LARGE SCALE GENOMIC DNA]</scope>
    <source>
        <strain evidence="2 3">TVC</strain>
    </source>
</reference>
<dbReference type="InterPro" id="IPR011989">
    <property type="entry name" value="ARM-like"/>
</dbReference>
<dbReference type="SMART" id="SM00567">
    <property type="entry name" value="EZ_HEAT"/>
    <property type="match status" value="3"/>
</dbReference>
<dbReference type="InterPro" id="IPR004155">
    <property type="entry name" value="PBS_lyase_HEAT"/>
</dbReference>
<organism evidence="2 3">
    <name type="scientific">Methylocella silvestris</name>
    <dbReference type="NCBI Taxonomy" id="199596"/>
    <lineage>
        <taxon>Bacteria</taxon>
        <taxon>Pseudomonadati</taxon>
        <taxon>Pseudomonadota</taxon>
        <taxon>Alphaproteobacteria</taxon>
        <taxon>Hyphomicrobiales</taxon>
        <taxon>Beijerinckiaceae</taxon>
        <taxon>Methylocella</taxon>
    </lineage>
</organism>
<feature type="signal peptide" evidence="1">
    <location>
        <begin position="1"/>
        <end position="22"/>
    </location>
</feature>
<name>A0A2J7TE78_METSI</name>